<feature type="domain" description="N-acetyltransferase" evidence="4">
    <location>
        <begin position="8"/>
        <end position="168"/>
    </location>
</feature>
<dbReference type="SUPFAM" id="SSF55729">
    <property type="entry name" value="Acyl-CoA N-acyltransferases (Nat)"/>
    <property type="match status" value="1"/>
</dbReference>
<evidence type="ECO:0000259" key="4">
    <source>
        <dbReference type="PROSITE" id="PS51186"/>
    </source>
</evidence>
<evidence type="ECO:0000256" key="2">
    <source>
        <dbReference type="ARBA" id="ARBA00023315"/>
    </source>
</evidence>
<dbReference type="RefSeq" id="WP_167029016.1">
    <property type="nucleotide sequence ID" value="NZ_CP050177.1"/>
</dbReference>
<evidence type="ECO:0000256" key="3">
    <source>
        <dbReference type="ARBA" id="ARBA00038502"/>
    </source>
</evidence>
<organism evidence="5 6">
    <name type="scientific">Streptomyces liangshanensis</name>
    <dbReference type="NCBI Taxonomy" id="2717324"/>
    <lineage>
        <taxon>Bacteria</taxon>
        <taxon>Bacillati</taxon>
        <taxon>Actinomycetota</taxon>
        <taxon>Actinomycetes</taxon>
        <taxon>Kitasatosporales</taxon>
        <taxon>Streptomycetaceae</taxon>
        <taxon>Streptomyces</taxon>
    </lineage>
</organism>
<dbReference type="Proteomes" id="UP000501179">
    <property type="component" value="Chromosome"/>
</dbReference>
<evidence type="ECO:0000256" key="1">
    <source>
        <dbReference type="ARBA" id="ARBA00022679"/>
    </source>
</evidence>
<dbReference type="InterPro" id="IPR016181">
    <property type="entry name" value="Acyl_CoA_acyltransferase"/>
</dbReference>
<dbReference type="PANTHER" id="PTHR43792:SF8">
    <property type="entry name" value="[RIBOSOMAL PROTEIN US5]-ALANINE N-ACETYLTRANSFERASE"/>
    <property type="match status" value="1"/>
</dbReference>
<dbReference type="Pfam" id="PF13302">
    <property type="entry name" value="Acetyltransf_3"/>
    <property type="match status" value="1"/>
</dbReference>
<dbReference type="Gene3D" id="3.40.630.30">
    <property type="match status" value="1"/>
</dbReference>
<dbReference type="InterPro" id="IPR051531">
    <property type="entry name" value="N-acetyltransferase"/>
</dbReference>
<dbReference type="CDD" id="cd04301">
    <property type="entry name" value="NAT_SF"/>
    <property type="match status" value="1"/>
</dbReference>
<name>A0A6G9GZD7_9ACTN</name>
<gene>
    <name evidence="5" type="ORF">HA039_14230</name>
</gene>
<keyword evidence="6" id="KW-1185">Reference proteome</keyword>
<evidence type="ECO:0000313" key="5">
    <source>
        <dbReference type="EMBL" id="QIQ03341.1"/>
    </source>
</evidence>
<dbReference type="AlphaFoldDB" id="A0A6G9GZD7"/>
<keyword evidence="1 5" id="KW-0808">Transferase</keyword>
<comment type="similarity">
    <text evidence="3">Belongs to the acetyltransferase family. RimJ subfamily.</text>
</comment>
<dbReference type="GO" id="GO:0008999">
    <property type="term" value="F:protein-N-terminal-alanine acetyltransferase activity"/>
    <property type="evidence" value="ECO:0007669"/>
    <property type="project" value="TreeGrafter"/>
</dbReference>
<accession>A0A6G9GZD7</accession>
<dbReference type="PROSITE" id="PS51186">
    <property type="entry name" value="GNAT"/>
    <property type="match status" value="1"/>
</dbReference>
<proteinExistence type="inferred from homology"/>
<dbReference type="GO" id="GO:0005737">
    <property type="term" value="C:cytoplasm"/>
    <property type="evidence" value="ECO:0007669"/>
    <property type="project" value="TreeGrafter"/>
</dbReference>
<reference evidence="5 6" key="1">
    <citation type="submission" date="2020-03" db="EMBL/GenBank/DDBJ databases">
        <title>A novel species.</title>
        <authorList>
            <person name="Gao J."/>
        </authorList>
    </citation>
    <scope>NUCLEOTIDE SEQUENCE [LARGE SCALE GENOMIC DNA]</scope>
    <source>
        <strain evidence="5 6">QMT-12</strain>
    </source>
</reference>
<keyword evidence="2" id="KW-0012">Acyltransferase</keyword>
<sequence length="180" mass="19750">MDIEASPVRIAPWSEDDLTLLHAANAPELMRHLGGPETDEAVAKRHARYVALSAESMDKGRMFRVELIPTGEAVGTIGFWERTWQGEQVYETGWAILPPFQGRGLASAATRAVVEAARARKSHRHLHAFPSVDNPASNGVCRKAGFLLRGECALEYPVGHAPMRCNDWRLDLEAPGIPSS</sequence>
<dbReference type="KEGG" id="slia:HA039_14230"/>
<protein>
    <submittedName>
        <fullName evidence="5">GNAT family N-acetyltransferase</fullName>
    </submittedName>
</protein>
<dbReference type="EMBL" id="CP050177">
    <property type="protein sequence ID" value="QIQ03341.1"/>
    <property type="molecule type" value="Genomic_DNA"/>
</dbReference>
<dbReference type="PANTHER" id="PTHR43792">
    <property type="entry name" value="GNAT FAMILY, PUTATIVE (AFU_ORTHOLOGUE AFUA_3G00765)-RELATED-RELATED"/>
    <property type="match status" value="1"/>
</dbReference>
<dbReference type="InterPro" id="IPR000182">
    <property type="entry name" value="GNAT_dom"/>
</dbReference>
<evidence type="ECO:0000313" key="6">
    <source>
        <dbReference type="Proteomes" id="UP000501179"/>
    </source>
</evidence>